<evidence type="ECO:0000259" key="3">
    <source>
        <dbReference type="PROSITE" id="PS50405"/>
    </source>
</evidence>
<dbReference type="Proteomes" id="UP000515135">
    <property type="component" value="Unplaced"/>
</dbReference>
<feature type="domain" description="GST N-terminal" evidence="2">
    <location>
        <begin position="6"/>
        <end position="87"/>
    </location>
</feature>
<dbReference type="SFLD" id="SFLDG00358">
    <property type="entry name" value="Main_(cytGST)"/>
    <property type="match status" value="1"/>
</dbReference>
<dbReference type="InterPro" id="IPR040079">
    <property type="entry name" value="Glutathione_S-Trfase"/>
</dbReference>
<dbReference type="PANTHER" id="PTHR44051">
    <property type="entry name" value="GLUTATHIONE S-TRANSFERASE-RELATED"/>
    <property type="match status" value="1"/>
</dbReference>
<dbReference type="PANTHER" id="PTHR44051:SF8">
    <property type="entry name" value="GLUTATHIONE S-TRANSFERASE GSTA"/>
    <property type="match status" value="1"/>
</dbReference>
<dbReference type="SUPFAM" id="SSF52833">
    <property type="entry name" value="Thioredoxin-like"/>
    <property type="match status" value="1"/>
</dbReference>
<dbReference type="InterPro" id="IPR004045">
    <property type="entry name" value="Glutathione_S-Trfase_N"/>
</dbReference>
<dbReference type="KEGG" id="bbel:109473991"/>
<organism evidence="4 5">
    <name type="scientific">Branchiostoma belcheri</name>
    <name type="common">Amphioxus</name>
    <dbReference type="NCBI Taxonomy" id="7741"/>
    <lineage>
        <taxon>Eukaryota</taxon>
        <taxon>Metazoa</taxon>
        <taxon>Chordata</taxon>
        <taxon>Cephalochordata</taxon>
        <taxon>Leptocardii</taxon>
        <taxon>Amphioxiformes</taxon>
        <taxon>Branchiostomatidae</taxon>
        <taxon>Branchiostoma</taxon>
    </lineage>
</organism>
<evidence type="ECO:0000313" key="4">
    <source>
        <dbReference type="Proteomes" id="UP000515135"/>
    </source>
</evidence>
<evidence type="ECO:0000256" key="1">
    <source>
        <dbReference type="ARBA" id="ARBA00007409"/>
    </source>
</evidence>
<proteinExistence type="inferred from homology"/>
<name>A0A6P4YZL2_BRABE</name>
<protein>
    <submittedName>
        <fullName evidence="5 6">Glutathione S-transferase A-like</fullName>
    </submittedName>
</protein>
<dbReference type="CDD" id="cd00299">
    <property type="entry name" value="GST_C_family"/>
    <property type="match status" value="1"/>
</dbReference>
<dbReference type="InterPro" id="IPR004046">
    <property type="entry name" value="GST_C"/>
</dbReference>
<accession>A0A6P4YZL2</accession>
<dbReference type="SUPFAM" id="SSF47616">
    <property type="entry name" value="GST C-terminal domain-like"/>
    <property type="match status" value="1"/>
</dbReference>
<evidence type="ECO:0000259" key="2">
    <source>
        <dbReference type="PROSITE" id="PS50404"/>
    </source>
</evidence>
<dbReference type="CDD" id="cd00570">
    <property type="entry name" value="GST_N_family"/>
    <property type="match status" value="1"/>
</dbReference>
<dbReference type="RefSeq" id="XP_019629744.1">
    <property type="nucleotide sequence ID" value="XM_019774185.1"/>
</dbReference>
<keyword evidence="4" id="KW-1185">Reference proteome</keyword>
<dbReference type="Pfam" id="PF14497">
    <property type="entry name" value="GST_C_3"/>
    <property type="match status" value="1"/>
</dbReference>
<feature type="domain" description="GST C-terminal" evidence="3">
    <location>
        <begin position="94"/>
        <end position="225"/>
    </location>
</feature>
<comment type="similarity">
    <text evidence="1">Belongs to the GST superfamily.</text>
</comment>
<dbReference type="Gene3D" id="1.20.1050.10">
    <property type="match status" value="1"/>
</dbReference>
<dbReference type="Gene3D" id="3.40.30.10">
    <property type="entry name" value="Glutaredoxin"/>
    <property type="match status" value="1"/>
</dbReference>
<dbReference type="InterPro" id="IPR010987">
    <property type="entry name" value="Glutathione-S-Trfase_C-like"/>
</dbReference>
<dbReference type="FunFam" id="3.40.30.10:FF:000221">
    <property type="entry name" value="Glutathione S-transferase rho"/>
    <property type="match status" value="1"/>
</dbReference>
<dbReference type="FunFam" id="1.20.1050.10:FF:000046">
    <property type="entry name" value="Glutathione S-transferase rho"/>
    <property type="match status" value="1"/>
</dbReference>
<dbReference type="InterPro" id="IPR036249">
    <property type="entry name" value="Thioredoxin-like_sf"/>
</dbReference>
<dbReference type="GeneID" id="109473991"/>
<dbReference type="AlphaFoldDB" id="A0A6P4YZL2"/>
<dbReference type="OrthoDB" id="2309723at2759"/>
<reference evidence="5 6" key="1">
    <citation type="submission" date="2025-04" db="UniProtKB">
        <authorList>
            <consortium name="RefSeq"/>
        </authorList>
    </citation>
    <scope>IDENTIFICATION</scope>
    <source>
        <tissue evidence="5 6">Gonad</tissue>
    </source>
</reference>
<dbReference type="SFLD" id="SFLDS00019">
    <property type="entry name" value="Glutathione_Transferase_(cytos"/>
    <property type="match status" value="1"/>
</dbReference>
<evidence type="ECO:0000313" key="5">
    <source>
        <dbReference type="RefSeq" id="XP_019629743.1"/>
    </source>
</evidence>
<evidence type="ECO:0000313" key="6">
    <source>
        <dbReference type="RefSeq" id="XP_019629744.1"/>
    </source>
</evidence>
<dbReference type="Pfam" id="PF13417">
    <property type="entry name" value="GST_N_3"/>
    <property type="match status" value="1"/>
</dbReference>
<dbReference type="PROSITE" id="PS50404">
    <property type="entry name" value="GST_NTER"/>
    <property type="match status" value="1"/>
</dbReference>
<sequence>MAAKESEADFYWGSGSFPCWRAMLCLAEKKVKYQSHLLSMDKKEHKTDEILKLNPRGQLPIFKHGQVIINESVGICQYVESAFKGQGTQLMPEEPSQQAAVLQRSLEAENVRQKMVLDTLMYMWTTKPEDISQDLLKQKKQNLAQEVQYWEGHLAKLGPGSHIAGKDFTVADATFWPSLAFLVRLGMPIQTCCPNLAKYYEMVKQRPTVQETWPPHWKTSPGPDYFKDLF</sequence>
<dbReference type="InterPro" id="IPR036282">
    <property type="entry name" value="Glutathione-S-Trfase_C_sf"/>
</dbReference>
<dbReference type="PROSITE" id="PS50405">
    <property type="entry name" value="GST_CTER"/>
    <property type="match status" value="1"/>
</dbReference>
<dbReference type="RefSeq" id="XP_019629743.1">
    <property type="nucleotide sequence ID" value="XM_019774184.1"/>
</dbReference>
<gene>
    <name evidence="5 6" type="primary">LOC109473991</name>
</gene>